<accession>A0A7U1E0T2</accession>
<keyword evidence="2" id="KW-0614">Plasmid</keyword>
<name>A0A7U1E0T2_ECOLX</name>
<proteinExistence type="predicted"/>
<sequence length="37" mass="4274">MGLDRKNKMFNMGGGLLKEAINVQLVINFTYEDKEKK</sequence>
<dbReference type="EMBL" id="MW390515">
    <property type="protein sequence ID" value="QQZ46579.1"/>
    <property type="molecule type" value="Genomic_DNA"/>
</dbReference>
<geneLocation type="plasmid" evidence="1">
    <name>pESBL2082-IncI</name>
</geneLocation>
<organism evidence="2">
    <name type="scientific">Escherichia coli</name>
    <dbReference type="NCBI Taxonomy" id="562"/>
    <lineage>
        <taxon>Bacteria</taxon>
        <taxon>Pseudomonadati</taxon>
        <taxon>Pseudomonadota</taxon>
        <taxon>Gammaproteobacteria</taxon>
        <taxon>Enterobacterales</taxon>
        <taxon>Enterobacteriaceae</taxon>
        <taxon>Escherichia</taxon>
    </lineage>
</organism>
<evidence type="ECO:0000313" key="2">
    <source>
        <dbReference type="EMBL" id="QQZ46751.1"/>
    </source>
</evidence>
<dbReference type="AlphaFoldDB" id="A0A7U1E0T2"/>
<evidence type="ECO:0000313" key="1">
    <source>
        <dbReference type="EMBL" id="QQZ46579.1"/>
    </source>
</evidence>
<geneLocation type="plasmid" evidence="2">
    <name>pESBL2082-IncX1</name>
</geneLocation>
<protein>
    <submittedName>
        <fullName evidence="2">Uncharacterized protein</fullName>
    </submittedName>
</protein>
<reference evidence="2" key="1">
    <citation type="journal article" date="2021" name="Sci. Rep.">
        <title>Antibiotic resistance plasmid composition and architecture in Escherichia coli isolates from meat.</title>
        <authorList>
            <person name="Darphorn T.S."/>
            <person name="Bel K."/>
            <person name="Koenders-van Sint Anneland B.B."/>
            <person name="Brul S."/>
            <person name="Ter Kuile B.H."/>
        </authorList>
    </citation>
    <scope>NUCLEOTIDE SEQUENCE</scope>
    <source>
        <strain evidence="2">ESBL2082</strain>
        <plasmid evidence="1">pESBL2082-IncI</plasmid>
        <plasmid evidence="2">pESBL2082-IncX1</plasmid>
    </source>
</reference>
<dbReference type="EMBL" id="MW390516">
    <property type="protein sequence ID" value="QQZ46751.1"/>
    <property type="molecule type" value="Genomic_DNA"/>
</dbReference>